<dbReference type="AlphaFoldDB" id="A0ABD0QKX8"/>
<organism evidence="1 2">
    <name type="scientific">Cirrhinus mrigala</name>
    <name type="common">Mrigala</name>
    <dbReference type="NCBI Taxonomy" id="683832"/>
    <lineage>
        <taxon>Eukaryota</taxon>
        <taxon>Metazoa</taxon>
        <taxon>Chordata</taxon>
        <taxon>Craniata</taxon>
        <taxon>Vertebrata</taxon>
        <taxon>Euteleostomi</taxon>
        <taxon>Actinopterygii</taxon>
        <taxon>Neopterygii</taxon>
        <taxon>Teleostei</taxon>
        <taxon>Ostariophysi</taxon>
        <taxon>Cypriniformes</taxon>
        <taxon>Cyprinidae</taxon>
        <taxon>Labeoninae</taxon>
        <taxon>Labeonini</taxon>
        <taxon>Cirrhinus</taxon>
    </lineage>
</organism>
<reference evidence="1 2" key="1">
    <citation type="submission" date="2024-05" db="EMBL/GenBank/DDBJ databases">
        <title>Genome sequencing and assembly of Indian major carp, Cirrhinus mrigala (Hamilton, 1822).</title>
        <authorList>
            <person name="Mohindra V."/>
            <person name="Chowdhury L.M."/>
            <person name="Lal K."/>
            <person name="Jena J.K."/>
        </authorList>
    </citation>
    <scope>NUCLEOTIDE SEQUENCE [LARGE SCALE GENOMIC DNA]</scope>
    <source>
        <strain evidence="1">CM1030</strain>
        <tissue evidence="1">Blood</tissue>
    </source>
</reference>
<name>A0ABD0QKX8_CIRMR</name>
<keyword evidence="2" id="KW-1185">Reference proteome</keyword>
<sequence>SLDSSKDAVSHSAVKELLSSSLSSNLVLQLFSNFAVFSHGPVSIITEITDK</sequence>
<accession>A0ABD0QKX8</accession>
<proteinExistence type="predicted"/>
<feature type="non-terminal residue" evidence="1">
    <location>
        <position position="1"/>
    </location>
</feature>
<gene>
    <name evidence="1" type="ORF">M9458_018529</name>
</gene>
<feature type="non-terminal residue" evidence="1">
    <location>
        <position position="51"/>
    </location>
</feature>
<comment type="caution">
    <text evidence="1">The sequence shown here is derived from an EMBL/GenBank/DDBJ whole genome shotgun (WGS) entry which is preliminary data.</text>
</comment>
<dbReference type="EMBL" id="JAMKFB020000008">
    <property type="protein sequence ID" value="KAL0186859.1"/>
    <property type="molecule type" value="Genomic_DNA"/>
</dbReference>
<evidence type="ECO:0000313" key="1">
    <source>
        <dbReference type="EMBL" id="KAL0186859.1"/>
    </source>
</evidence>
<evidence type="ECO:0000313" key="2">
    <source>
        <dbReference type="Proteomes" id="UP001529510"/>
    </source>
</evidence>
<protein>
    <submittedName>
        <fullName evidence="1">Uncharacterized protein</fullName>
    </submittedName>
</protein>
<dbReference type="Proteomes" id="UP001529510">
    <property type="component" value="Unassembled WGS sequence"/>
</dbReference>